<dbReference type="InterPro" id="IPR011234">
    <property type="entry name" value="Fumarylacetoacetase-like_C"/>
</dbReference>
<dbReference type="AlphaFoldDB" id="A0A2J6X8W5"/>
<dbReference type="PANTHER" id="PTHR42796:SF4">
    <property type="entry name" value="FUMARYLACETOACETATE HYDROLASE DOMAIN-CONTAINING PROTEIN 2A"/>
    <property type="match status" value="1"/>
</dbReference>
<dbReference type="GO" id="GO:0016853">
    <property type="term" value="F:isomerase activity"/>
    <property type="evidence" value="ECO:0007669"/>
    <property type="project" value="UniProtKB-ARBA"/>
</dbReference>
<keyword evidence="5" id="KW-0378">Hydrolase</keyword>
<dbReference type="Proteomes" id="UP000236910">
    <property type="component" value="Unassembled WGS sequence"/>
</dbReference>
<keyword evidence="2" id="KW-0479">Metal-binding</keyword>
<evidence type="ECO:0000313" key="5">
    <source>
        <dbReference type="EMBL" id="PMP83740.1"/>
    </source>
</evidence>
<feature type="domain" description="Fumarylacetoacetase-like C-terminal" evidence="3">
    <location>
        <begin position="92"/>
        <end position="292"/>
    </location>
</feature>
<dbReference type="Gene3D" id="3.90.850.10">
    <property type="entry name" value="Fumarylacetoacetase-like, C-terminal domain"/>
    <property type="match status" value="1"/>
</dbReference>
<dbReference type="EMBL" id="PNIX01000072">
    <property type="protein sequence ID" value="PMP83740.1"/>
    <property type="molecule type" value="Genomic_DNA"/>
</dbReference>
<protein>
    <submittedName>
        <fullName evidence="5">FAA hydrolase family protein</fullName>
    </submittedName>
</protein>
<accession>A0A2J6X8W5</accession>
<dbReference type="Pfam" id="PF01557">
    <property type="entry name" value="FAA_hydrolase"/>
    <property type="match status" value="1"/>
</dbReference>
<evidence type="ECO:0000313" key="7">
    <source>
        <dbReference type="Proteomes" id="UP000237040"/>
    </source>
</evidence>
<dbReference type="GO" id="GO:0046872">
    <property type="term" value="F:metal ion binding"/>
    <property type="evidence" value="ECO:0007669"/>
    <property type="project" value="UniProtKB-KW"/>
</dbReference>
<name>A0A2J6X8W5_9BACT</name>
<dbReference type="FunFam" id="3.90.850.10:FF:000002">
    <property type="entry name" value="2-hydroxyhepta-2,4-diene-1,7-dioate isomerase"/>
    <property type="match status" value="1"/>
</dbReference>
<dbReference type="InterPro" id="IPR036663">
    <property type="entry name" value="Fumarylacetoacetase_C_sf"/>
</dbReference>
<evidence type="ECO:0000256" key="1">
    <source>
        <dbReference type="ARBA" id="ARBA00010211"/>
    </source>
</evidence>
<dbReference type="EMBL" id="PNIL01000035">
    <property type="protein sequence ID" value="PMP67812.1"/>
    <property type="molecule type" value="Genomic_DNA"/>
</dbReference>
<evidence type="ECO:0000313" key="6">
    <source>
        <dbReference type="Proteomes" id="UP000236910"/>
    </source>
</evidence>
<evidence type="ECO:0000256" key="2">
    <source>
        <dbReference type="ARBA" id="ARBA00022723"/>
    </source>
</evidence>
<dbReference type="Proteomes" id="UP000237040">
    <property type="component" value="Unassembled WGS sequence"/>
</dbReference>
<organism evidence="5 6">
    <name type="scientific">Caldisericum exile</name>
    <dbReference type="NCBI Taxonomy" id="693075"/>
    <lineage>
        <taxon>Bacteria</taxon>
        <taxon>Pseudomonadati</taxon>
        <taxon>Caldisericota/Cryosericota group</taxon>
        <taxon>Caldisericota</taxon>
        <taxon>Caldisericia</taxon>
        <taxon>Caldisericales</taxon>
        <taxon>Caldisericaceae</taxon>
        <taxon>Caldisericum</taxon>
    </lineage>
</organism>
<reference evidence="6 7" key="1">
    <citation type="submission" date="2018-01" db="EMBL/GenBank/DDBJ databases">
        <title>Metagenomic assembled genomes from two thermal pools in the Uzon Caldera, Kamchatka, Russia.</title>
        <authorList>
            <person name="Wilkins L."/>
            <person name="Ettinger C."/>
        </authorList>
    </citation>
    <scope>NUCLEOTIDE SEQUENCE [LARGE SCALE GENOMIC DNA]</scope>
    <source>
        <strain evidence="5">ARK-10</strain>
        <strain evidence="4">ZAV-07</strain>
    </source>
</reference>
<dbReference type="SUPFAM" id="SSF56529">
    <property type="entry name" value="FAH"/>
    <property type="match status" value="1"/>
</dbReference>
<proteinExistence type="inferred from homology"/>
<dbReference type="InterPro" id="IPR051121">
    <property type="entry name" value="FAH"/>
</dbReference>
<dbReference type="RefSeq" id="WP_416085511.1">
    <property type="nucleotide sequence ID" value="NZ_JBNARP010000029.1"/>
</dbReference>
<comment type="similarity">
    <text evidence="1">Belongs to the FAH family.</text>
</comment>
<dbReference type="PANTHER" id="PTHR42796">
    <property type="entry name" value="FUMARYLACETOACETATE HYDROLASE DOMAIN-CONTAINING PROTEIN 2A-RELATED"/>
    <property type="match status" value="1"/>
</dbReference>
<comment type="caution">
    <text evidence="5">The sequence shown here is derived from an EMBL/GenBank/DDBJ whole genome shotgun (WGS) entry which is preliminary data.</text>
</comment>
<dbReference type="GO" id="GO:0019752">
    <property type="term" value="P:carboxylic acid metabolic process"/>
    <property type="evidence" value="ECO:0007669"/>
    <property type="project" value="UniProtKB-ARBA"/>
</dbReference>
<evidence type="ECO:0000313" key="4">
    <source>
        <dbReference type="EMBL" id="PMP67812.1"/>
    </source>
</evidence>
<sequence length="294" mass="33337">MRLFVFEKDGFLNVGIEENGNKIDIGKLGEAMEHIGEREAPYVDSVSSAIENSEDIKKMITWGKKTFKDQFYELFKVNVKKYYPPIDKSAMVVCLGKNYVEHAKETGGDIPQEPILFGKFATLSITDGDIIMYPKWATRIDPEPELAVVIGKECKDIKPKEAFDCVFGYTIVNDITERDIEFKDMKKGLPWFRSKNFETSLSIGPYIVTKDEIKDPHNLEIELYINGVLKQKGNTKDMIFKIDETIAYISKYFTLNPGDVISTGTVPGILPIQKGDEVIVKIEKVGTLRNKVSR</sequence>
<dbReference type="GO" id="GO:0016787">
    <property type="term" value="F:hydrolase activity"/>
    <property type="evidence" value="ECO:0007669"/>
    <property type="project" value="UniProtKB-KW"/>
</dbReference>
<evidence type="ECO:0000259" key="3">
    <source>
        <dbReference type="Pfam" id="PF01557"/>
    </source>
</evidence>
<gene>
    <name evidence="5" type="ORF">C0175_01230</name>
    <name evidence="4" type="ORF">C0189_02445</name>
</gene>